<dbReference type="InterPro" id="IPR001680">
    <property type="entry name" value="WD40_rpt"/>
</dbReference>
<dbReference type="Gene3D" id="2.130.10.10">
    <property type="entry name" value="YVTN repeat-like/Quinoprotein amine dehydrogenase"/>
    <property type="match status" value="1"/>
</dbReference>
<evidence type="ECO:0000313" key="2">
    <source>
        <dbReference type="EMBL" id="GIQ85675.1"/>
    </source>
</evidence>
<name>A0A9K3D118_9EUKA</name>
<dbReference type="AlphaFoldDB" id="A0A9K3D118"/>
<dbReference type="SUPFAM" id="SSF50969">
    <property type="entry name" value="YVTN repeat-like/Quinoprotein amine dehydrogenase"/>
    <property type="match status" value="1"/>
</dbReference>
<dbReference type="EMBL" id="BDIP01002072">
    <property type="protein sequence ID" value="GIQ85675.1"/>
    <property type="molecule type" value="Genomic_DNA"/>
</dbReference>
<evidence type="ECO:0000313" key="3">
    <source>
        <dbReference type="Proteomes" id="UP000265618"/>
    </source>
</evidence>
<reference evidence="2 3" key="1">
    <citation type="journal article" date="2018" name="PLoS ONE">
        <title>The draft genome of Kipferlia bialata reveals reductive genome evolution in fornicate parasites.</title>
        <authorList>
            <person name="Tanifuji G."/>
            <person name="Takabayashi S."/>
            <person name="Kume K."/>
            <person name="Takagi M."/>
            <person name="Nakayama T."/>
            <person name="Kamikawa R."/>
            <person name="Inagaki Y."/>
            <person name="Hashimoto T."/>
        </authorList>
    </citation>
    <scope>NUCLEOTIDE SEQUENCE [LARGE SCALE GENOMIC DNA]</scope>
    <source>
        <strain evidence="2">NY0173</strain>
    </source>
</reference>
<dbReference type="PROSITE" id="PS50082">
    <property type="entry name" value="WD_REPEATS_2"/>
    <property type="match status" value="1"/>
</dbReference>
<dbReference type="OrthoDB" id="10264376at2759"/>
<proteinExistence type="predicted"/>
<dbReference type="InterPro" id="IPR011044">
    <property type="entry name" value="Quino_amine_DH_bsu"/>
</dbReference>
<dbReference type="SUPFAM" id="SSF50978">
    <property type="entry name" value="WD40 repeat-like"/>
    <property type="match status" value="1"/>
</dbReference>
<keyword evidence="3" id="KW-1185">Reference proteome</keyword>
<dbReference type="InterPro" id="IPR036322">
    <property type="entry name" value="WD40_repeat_dom_sf"/>
</dbReference>
<feature type="non-terminal residue" evidence="2">
    <location>
        <position position="1"/>
    </location>
</feature>
<dbReference type="SMART" id="SM00320">
    <property type="entry name" value="WD40"/>
    <property type="match status" value="3"/>
</dbReference>
<protein>
    <recommendedName>
        <fullName evidence="4">Guanine nucleotide-binding protein subunit beta-like protein</fullName>
    </recommendedName>
</protein>
<accession>A0A9K3D118</accession>
<sequence>DNSTFVTWGPTATVRNRPMYTLASADGPVIVRHTLQFDRGVLDYALSSKPVAMPANGLIRLYTVGTFDYTGQYLMAGTTSGEAVVFSMDRDTAMYRVCVKLGGAPITGICQLVDAPSCPYVIGSGAGVTTLTGRDRSWQRSETVPVPGGALALQAVPNEDRVCILTGRSALMTLDSSLSTPMALSVATDTGLGGVCFGAKCDVVYVGTRLAEVQAWSLGDYSRLSCVGLVSGRTAAGKRAECTCICHFEDTLYTGWSNGLVSGHAINPNGTIGSQILTLTDAHRGSIESIHCNETGLATCGGDATIRVWDTSREGYPELKMQLAEHSHRVTALKWDLVVPSILHSVGSDGELVCSDIAKGGARVKQWRLTSGGMGCAQIQSGHAELCVLTEDGSVGIYDFDLPQPVLGAHPPLGVVAGPTGCIAVGESLIVTAGTVERERGDVSHVTVHEVTEDSVHCVASVPLEGILCTDVCLAQDQKQVVVVGSLGEVVVLNYYGST</sequence>
<gene>
    <name evidence="2" type="ORF">KIPB_007384</name>
</gene>
<organism evidence="2 3">
    <name type="scientific">Kipferlia bialata</name>
    <dbReference type="NCBI Taxonomy" id="797122"/>
    <lineage>
        <taxon>Eukaryota</taxon>
        <taxon>Metamonada</taxon>
        <taxon>Carpediemonas-like organisms</taxon>
        <taxon>Kipferlia</taxon>
    </lineage>
</organism>
<evidence type="ECO:0000256" key="1">
    <source>
        <dbReference type="PROSITE-ProRule" id="PRU00221"/>
    </source>
</evidence>
<feature type="repeat" description="WD" evidence="1">
    <location>
        <begin position="280"/>
        <end position="310"/>
    </location>
</feature>
<dbReference type="InterPro" id="IPR015943">
    <property type="entry name" value="WD40/YVTN_repeat-like_dom_sf"/>
</dbReference>
<dbReference type="Proteomes" id="UP000265618">
    <property type="component" value="Unassembled WGS sequence"/>
</dbReference>
<keyword evidence="1" id="KW-0853">WD repeat</keyword>
<comment type="caution">
    <text evidence="2">The sequence shown here is derived from an EMBL/GenBank/DDBJ whole genome shotgun (WGS) entry which is preliminary data.</text>
</comment>
<evidence type="ECO:0008006" key="4">
    <source>
        <dbReference type="Google" id="ProtNLM"/>
    </source>
</evidence>